<dbReference type="Proteomes" id="UP001597509">
    <property type="component" value="Unassembled WGS sequence"/>
</dbReference>
<reference evidence="2" key="1">
    <citation type="journal article" date="2019" name="Int. J. Syst. Evol. Microbiol.">
        <title>The Global Catalogue of Microorganisms (GCM) 10K type strain sequencing project: providing services to taxonomists for standard genome sequencing and annotation.</title>
        <authorList>
            <consortium name="The Broad Institute Genomics Platform"/>
            <consortium name="The Broad Institute Genome Sequencing Center for Infectious Disease"/>
            <person name="Wu L."/>
            <person name="Ma J."/>
        </authorList>
    </citation>
    <scope>NUCLEOTIDE SEQUENCE [LARGE SCALE GENOMIC DNA]</scope>
    <source>
        <strain evidence="2">KCTC 22209</strain>
    </source>
</reference>
<evidence type="ECO:0000313" key="1">
    <source>
        <dbReference type="EMBL" id="MFD2903738.1"/>
    </source>
</evidence>
<dbReference type="RefSeq" id="WP_380919252.1">
    <property type="nucleotide sequence ID" value="NZ_JBHUPE010000004.1"/>
</dbReference>
<gene>
    <name evidence="1" type="ORF">ACFS6I_07385</name>
</gene>
<protein>
    <submittedName>
        <fullName evidence="1">Uncharacterized protein</fullName>
    </submittedName>
</protein>
<keyword evidence="2" id="KW-1185">Reference proteome</keyword>
<name>A0ABW5YVN6_9SPHI</name>
<sequence>MEQPLKEIFILESDQKFDEAFSLYKTLLKSEPLNFEYWKHYFFFLWSMLEDLDGIFSTLEDEELHKELKKELQYGLDNFEHIAEFNLIAGYTISIFPHEFGDYEELEEVGKNLLKKATEINPQNLIFKMIMLGSYEKPTQKEKLEYEDLKPKVAKLILDQYSEKKGLLNEYFVQVFARK</sequence>
<dbReference type="SUPFAM" id="SSF48439">
    <property type="entry name" value="Protein prenylyltransferase"/>
    <property type="match status" value="1"/>
</dbReference>
<proteinExistence type="predicted"/>
<evidence type="ECO:0000313" key="2">
    <source>
        <dbReference type="Proteomes" id="UP001597509"/>
    </source>
</evidence>
<accession>A0ABW5YVN6</accession>
<comment type="caution">
    <text evidence="1">The sequence shown here is derived from an EMBL/GenBank/DDBJ whole genome shotgun (WGS) entry which is preliminary data.</text>
</comment>
<organism evidence="1 2">
    <name type="scientific">Sphingobacterium anhuiense</name>
    <dbReference type="NCBI Taxonomy" id="493780"/>
    <lineage>
        <taxon>Bacteria</taxon>
        <taxon>Pseudomonadati</taxon>
        <taxon>Bacteroidota</taxon>
        <taxon>Sphingobacteriia</taxon>
        <taxon>Sphingobacteriales</taxon>
        <taxon>Sphingobacteriaceae</taxon>
        <taxon>Sphingobacterium</taxon>
    </lineage>
</organism>
<dbReference type="EMBL" id="JBHUPE010000004">
    <property type="protein sequence ID" value="MFD2903738.1"/>
    <property type="molecule type" value="Genomic_DNA"/>
</dbReference>